<evidence type="ECO:0000259" key="2">
    <source>
        <dbReference type="PROSITE" id="PS50828"/>
    </source>
</evidence>
<reference evidence="4" key="1">
    <citation type="submission" date="2019-11" db="EMBL/GenBank/DDBJ databases">
        <title>Isolation and characterization of two novel species in the genus Thiomicrorhabdus.</title>
        <authorList>
            <person name="Mochizuki J."/>
            <person name="Kojima H."/>
            <person name="Fukui M."/>
        </authorList>
    </citation>
    <scope>NUCLEOTIDE SEQUENCE [LARGE SCALE GENOMIC DNA]</scope>
    <source>
        <strain evidence="4">aks77</strain>
    </source>
</reference>
<dbReference type="InterPro" id="IPR002625">
    <property type="entry name" value="Smr_dom"/>
</dbReference>
<keyword evidence="4" id="KW-1185">Reference proteome</keyword>
<feature type="domain" description="Smr" evidence="2">
    <location>
        <begin position="97"/>
        <end position="178"/>
    </location>
</feature>
<evidence type="ECO:0000256" key="1">
    <source>
        <dbReference type="SAM" id="MobiDB-lite"/>
    </source>
</evidence>
<evidence type="ECO:0000313" key="3">
    <source>
        <dbReference type="EMBL" id="BBP45923.1"/>
    </source>
</evidence>
<dbReference type="EMBL" id="AP021889">
    <property type="protein sequence ID" value="BBP45923.1"/>
    <property type="molecule type" value="Genomic_DNA"/>
</dbReference>
<organism evidence="3 4">
    <name type="scientific">Thiosulfatimonas sediminis</name>
    <dbReference type="NCBI Taxonomy" id="2675054"/>
    <lineage>
        <taxon>Bacteria</taxon>
        <taxon>Pseudomonadati</taxon>
        <taxon>Pseudomonadota</taxon>
        <taxon>Gammaproteobacteria</taxon>
        <taxon>Thiotrichales</taxon>
        <taxon>Piscirickettsiaceae</taxon>
        <taxon>Thiosulfatimonas</taxon>
    </lineage>
</organism>
<sequence length="179" mass="20150">MSDQETNLFAEAMHDVTPLPDNNKIKHYSREKQQQTARKTIKQLKRQPKSTPTLHLNRSVTFAKVGAFETVQYAQKGVQLRDIKRLKSGDFVVQSLLDLHGCTHEQALCQLNAFLAEAIAYRLRFLRIVHGKGYNSDSEFPILKNLTNEVLRQCPQVIAFSSAMEKDGGVGAVNVLLKA</sequence>
<gene>
    <name evidence="3" type="ORF">THMIRHAS_12960</name>
</gene>
<accession>A0A6F8PUW1</accession>
<dbReference type="SUPFAM" id="SSF160443">
    <property type="entry name" value="SMR domain-like"/>
    <property type="match status" value="1"/>
</dbReference>
<name>A0A6F8PUW1_9GAMM</name>
<dbReference type="PANTHER" id="PTHR35562:SF2">
    <property type="entry name" value="DNA ENDONUCLEASE SMRA-RELATED"/>
    <property type="match status" value="1"/>
</dbReference>
<dbReference type="Proteomes" id="UP000501726">
    <property type="component" value="Chromosome"/>
</dbReference>
<dbReference type="Gene3D" id="3.30.1370.110">
    <property type="match status" value="1"/>
</dbReference>
<dbReference type="SMART" id="SM00463">
    <property type="entry name" value="SMR"/>
    <property type="match status" value="1"/>
</dbReference>
<dbReference type="AlphaFoldDB" id="A0A6F8PUW1"/>
<dbReference type="GO" id="GO:0004520">
    <property type="term" value="F:DNA endonuclease activity"/>
    <property type="evidence" value="ECO:0007669"/>
    <property type="project" value="TreeGrafter"/>
</dbReference>
<protein>
    <recommendedName>
        <fullName evidence="2">Smr domain-containing protein</fullName>
    </recommendedName>
</protein>
<feature type="region of interest" description="Disordered" evidence="1">
    <location>
        <begin position="1"/>
        <end position="23"/>
    </location>
</feature>
<dbReference type="PROSITE" id="PS50828">
    <property type="entry name" value="SMR"/>
    <property type="match status" value="1"/>
</dbReference>
<dbReference type="InterPro" id="IPR036063">
    <property type="entry name" value="Smr_dom_sf"/>
</dbReference>
<evidence type="ECO:0000313" key="4">
    <source>
        <dbReference type="Proteomes" id="UP000501726"/>
    </source>
</evidence>
<proteinExistence type="predicted"/>
<dbReference type="Pfam" id="PF01713">
    <property type="entry name" value="Smr"/>
    <property type="match status" value="1"/>
</dbReference>
<dbReference type="RefSeq" id="WP_173272063.1">
    <property type="nucleotide sequence ID" value="NZ_AP021889.1"/>
</dbReference>
<dbReference type="PANTHER" id="PTHR35562">
    <property type="entry name" value="DNA ENDONUCLEASE SMRA-RELATED"/>
    <property type="match status" value="1"/>
</dbReference>
<dbReference type="KEGG" id="tse:THMIRHAS_12960"/>